<accession>A0ABQ5KNY8</accession>
<feature type="non-terminal residue" evidence="3">
    <location>
        <position position="187"/>
    </location>
</feature>
<comment type="caution">
    <text evidence="3">The sequence shown here is derived from an EMBL/GenBank/DDBJ whole genome shotgun (WGS) entry which is preliminary data.</text>
</comment>
<dbReference type="Proteomes" id="UP001057375">
    <property type="component" value="Unassembled WGS sequence"/>
</dbReference>
<protein>
    <recommendedName>
        <fullName evidence="2">FtsK alpha domain-containing protein</fullName>
    </recommendedName>
</protein>
<dbReference type="InterPro" id="IPR041027">
    <property type="entry name" value="FtsK_alpha"/>
</dbReference>
<evidence type="ECO:0000313" key="4">
    <source>
        <dbReference type="Proteomes" id="UP001057375"/>
    </source>
</evidence>
<dbReference type="Pfam" id="PF17854">
    <property type="entry name" value="FtsK_alpha"/>
    <property type="match status" value="1"/>
</dbReference>
<evidence type="ECO:0000256" key="1">
    <source>
        <dbReference type="SAM" id="MobiDB-lite"/>
    </source>
</evidence>
<gene>
    <name evidence="3" type="ORF">ADUPG1_002775</name>
</gene>
<dbReference type="PANTHER" id="PTHR22683:SF41">
    <property type="entry name" value="DNA TRANSLOCASE FTSK"/>
    <property type="match status" value="1"/>
</dbReference>
<feature type="domain" description="FtsK alpha" evidence="2">
    <location>
        <begin position="53"/>
        <end position="153"/>
    </location>
</feature>
<dbReference type="EMBL" id="BQXS01003415">
    <property type="protein sequence ID" value="GKT34234.1"/>
    <property type="molecule type" value="Genomic_DNA"/>
</dbReference>
<proteinExistence type="predicted"/>
<dbReference type="Gene3D" id="3.30.980.40">
    <property type="match status" value="1"/>
</dbReference>
<keyword evidence="4" id="KW-1185">Reference proteome</keyword>
<reference evidence="3" key="1">
    <citation type="submission" date="2022-03" db="EMBL/GenBank/DDBJ databases">
        <title>Draft genome sequence of Aduncisulcus paluster, a free-living microaerophilic Fornicata.</title>
        <authorList>
            <person name="Yuyama I."/>
            <person name="Kume K."/>
            <person name="Tamura T."/>
            <person name="Inagaki Y."/>
            <person name="Hashimoto T."/>
        </authorList>
    </citation>
    <scope>NUCLEOTIDE SEQUENCE</scope>
    <source>
        <strain evidence="3">NY0171</strain>
    </source>
</reference>
<evidence type="ECO:0000259" key="2">
    <source>
        <dbReference type="Pfam" id="PF17854"/>
    </source>
</evidence>
<evidence type="ECO:0000313" key="3">
    <source>
        <dbReference type="EMBL" id="GKT34234.1"/>
    </source>
</evidence>
<feature type="region of interest" description="Disordered" evidence="1">
    <location>
        <begin position="1"/>
        <end position="31"/>
    </location>
</feature>
<dbReference type="PANTHER" id="PTHR22683">
    <property type="entry name" value="SPORULATION PROTEIN RELATED"/>
    <property type="match status" value="1"/>
</dbReference>
<dbReference type="InterPro" id="IPR050206">
    <property type="entry name" value="FtsK/SpoIIIE/SftA"/>
</dbReference>
<name>A0ABQ5KNY8_9EUKA</name>
<sequence length="187" mass="20053">MNSPPANQGEEGGAPSAENNQKLKNSDIDAGTKVEVESSIKKAVKVEYENYKLPPLNILNKVKSPKSAKDNQEVIEKAHKLEETLSYFGVEAKVTQISKGPTITMFELEPKPGTKVSKITNLSDDIALALAAHQVRIVAPIPGKAAVGVEIPNADKSMVGLRDVIDTDDFKNAKSKLTFALGKDISG</sequence>
<organism evidence="3 4">
    <name type="scientific">Aduncisulcus paluster</name>
    <dbReference type="NCBI Taxonomy" id="2918883"/>
    <lineage>
        <taxon>Eukaryota</taxon>
        <taxon>Metamonada</taxon>
        <taxon>Carpediemonas-like organisms</taxon>
        <taxon>Aduncisulcus</taxon>
    </lineage>
</organism>